<dbReference type="EMBL" id="JBHTIS010001618">
    <property type="protein sequence ID" value="MFD1048479.1"/>
    <property type="molecule type" value="Genomic_DNA"/>
</dbReference>
<evidence type="ECO:0000313" key="1">
    <source>
        <dbReference type="EMBL" id="MFD1048479.1"/>
    </source>
</evidence>
<evidence type="ECO:0000313" key="2">
    <source>
        <dbReference type="Proteomes" id="UP001597045"/>
    </source>
</evidence>
<dbReference type="SUPFAM" id="SSF140459">
    <property type="entry name" value="PE/PPE dimer-like"/>
    <property type="match status" value="1"/>
</dbReference>
<comment type="caution">
    <text evidence="1">The sequence shown here is derived from an EMBL/GenBank/DDBJ whole genome shotgun (WGS) entry which is preliminary data.</text>
</comment>
<sequence length="210" mass="22367">MGAGDERGAVPKPDTHYMGISHDQLKNWTDQGQPGDADGLGQAWSDMGSGLNEAAEQLMIAVFGSESGWTGQAADAMRAQLQKVADWSLKTGDSFTKASQAFVKQGESIGAAKTAMPEPVKYDPGAMIKQAAASGNLVQMAMLPYDMYKQAQASQQAHQQAADVVQKRDTELAHRIHALVQSGALDEATALLPAEREYPVSAETSSSLRM</sequence>
<reference evidence="2" key="1">
    <citation type="journal article" date="2019" name="Int. J. Syst. Evol. Microbiol.">
        <title>The Global Catalogue of Microorganisms (GCM) 10K type strain sequencing project: providing services to taxonomists for standard genome sequencing and annotation.</title>
        <authorList>
            <consortium name="The Broad Institute Genomics Platform"/>
            <consortium name="The Broad Institute Genome Sequencing Center for Infectious Disease"/>
            <person name="Wu L."/>
            <person name="Ma J."/>
        </authorList>
    </citation>
    <scope>NUCLEOTIDE SEQUENCE [LARGE SCALE GENOMIC DNA]</scope>
    <source>
        <strain evidence="2">JCM 31486</strain>
    </source>
</reference>
<evidence type="ECO:0008006" key="3">
    <source>
        <dbReference type="Google" id="ProtNLM"/>
    </source>
</evidence>
<dbReference type="InterPro" id="IPR038332">
    <property type="entry name" value="PPE_sf"/>
</dbReference>
<keyword evidence="2" id="KW-1185">Reference proteome</keyword>
<gene>
    <name evidence="1" type="ORF">ACFQ1S_24585</name>
</gene>
<dbReference type="Proteomes" id="UP001597045">
    <property type="component" value="Unassembled WGS sequence"/>
</dbReference>
<protein>
    <recommendedName>
        <fullName evidence="3">PPE family domain-containing protein</fullName>
    </recommendedName>
</protein>
<proteinExistence type="predicted"/>
<organism evidence="1 2">
    <name type="scientific">Kibdelosporangium lantanae</name>
    <dbReference type="NCBI Taxonomy" id="1497396"/>
    <lineage>
        <taxon>Bacteria</taxon>
        <taxon>Bacillati</taxon>
        <taxon>Actinomycetota</taxon>
        <taxon>Actinomycetes</taxon>
        <taxon>Pseudonocardiales</taxon>
        <taxon>Pseudonocardiaceae</taxon>
        <taxon>Kibdelosporangium</taxon>
    </lineage>
</organism>
<name>A0ABW3MFS6_9PSEU</name>
<accession>A0ABW3MFS6</accession>
<dbReference type="Gene3D" id="1.20.1260.20">
    <property type="entry name" value="PPE superfamily"/>
    <property type="match status" value="1"/>
</dbReference>